<evidence type="ECO:0000256" key="3">
    <source>
        <dbReference type="ARBA" id="ARBA00022679"/>
    </source>
</evidence>
<evidence type="ECO:0000256" key="2">
    <source>
        <dbReference type="ARBA" id="ARBA00022603"/>
    </source>
</evidence>
<comment type="similarity">
    <text evidence="1">Belongs to the N(4)/N(6)-methyltransferase family.</text>
</comment>
<organism evidence="6 7">
    <name type="scientific">Candidatus Thiothrix anitrata</name>
    <dbReference type="NCBI Taxonomy" id="2823902"/>
    <lineage>
        <taxon>Bacteria</taxon>
        <taxon>Pseudomonadati</taxon>
        <taxon>Pseudomonadota</taxon>
        <taxon>Gammaproteobacteria</taxon>
        <taxon>Thiotrichales</taxon>
        <taxon>Thiotrichaceae</taxon>
        <taxon>Thiothrix</taxon>
    </lineage>
</organism>
<evidence type="ECO:0000256" key="1">
    <source>
        <dbReference type="ARBA" id="ARBA00006594"/>
    </source>
</evidence>
<feature type="region of interest" description="Disordered" evidence="4">
    <location>
        <begin position="585"/>
        <end position="604"/>
    </location>
</feature>
<keyword evidence="3" id="KW-0808">Transferase</keyword>
<dbReference type="Proteomes" id="UP000672027">
    <property type="component" value="Chromosome"/>
</dbReference>
<dbReference type="Pfam" id="PF01555">
    <property type="entry name" value="N6_N4_Mtase"/>
    <property type="match status" value="1"/>
</dbReference>
<dbReference type="InterPro" id="IPR029063">
    <property type="entry name" value="SAM-dependent_MTases_sf"/>
</dbReference>
<evidence type="ECO:0000259" key="5">
    <source>
        <dbReference type="Pfam" id="PF01555"/>
    </source>
</evidence>
<evidence type="ECO:0000313" key="6">
    <source>
        <dbReference type="EMBL" id="QTR49574.1"/>
    </source>
</evidence>
<dbReference type="InterPro" id="IPR001091">
    <property type="entry name" value="RM_Methyltransferase"/>
</dbReference>
<dbReference type="SUPFAM" id="SSF53335">
    <property type="entry name" value="S-adenosyl-L-methionine-dependent methyltransferases"/>
    <property type="match status" value="1"/>
</dbReference>
<evidence type="ECO:0000313" key="7">
    <source>
        <dbReference type="Proteomes" id="UP000672027"/>
    </source>
</evidence>
<name>A0ABX7X6S1_9GAMM</name>
<accession>A0ABX7X6S1</accession>
<feature type="region of interest" description="Disordered" evidence="4">
    <location>
        <begin position="787"/>
        <end position="820"/>
    </location>
</feature>
<evidence type="ECO:0000256" key="4">
    <source>
        <dbReference type="SAM" id="MobiDB-lite"/>
    </source>
</evidence>
<gene>
    <name evidence="6" type="ORF">J8380_15260</name>
</gene>
<dbReference type="Gene3D" id="3.40.50.150">
    <property type="entry name" value="Vaccinia Virus protein VP39"/>
    <property type="match status" value="1"/>
</dbReference>
<protein>
    <submittedName>
        <fullName evidence="6">Site-specific DNA-methyltransferase</fullName>
    </submittedName>
</protein>
<dbReference type="PRINTS" id="PR00508">
    <property type="entry name" value="S21N4MTFRASE"/>
</dbReference>
<dbReference type="PROSITE" id="PS00092">
    <property type="entry name" value="N6_MTASE"/>
    <property type="match status" value="1"/>
</dbReference>
<reference evidence="6 7" key="1">
    <citation type="submission" date="2021-04" db="EMBL/GenBank/DDBJ databases">
        <title>Genomics, taxonomy and metabolism of representatives of sulfur bacteria of the genus Thiothrix: Thiothrix fructosivorans QT, Thiothrix unzii A1T and three new species, Thiothrix subterranea sp. nov., Thiothrix litoralis sp. nov. and 'Candidatus Thiothrix anitrata' sp. nov.</title>
        <authorList>
            <person name="Ravin N.V."/>
            <person name="Smolyakov D."/>
            <person name="Rudenko T.S."/>
            <person name="Mardanov A.V."/>
            <person name="Beletsky A.V."/>
            <person name="Markov N.D."/>
            <person name="Fomenkov A.I."/>
            <person name="Roberts R.J."/>
            <person name="Karnachuk O.V."/>
            <person name="Novikov A."/>
            <person name="Grabovich M.Y."/>
        </authorList>
    </citation>
    <scope>NUCLEOTIDE SEQUENCE [LARGE SCALE GENOMIC DNA]</scope>
    <source>
        <strain evidence="6 7">A52</strain>
    </source>
</reference>
<proteinExistence type="inferred from homology"/>
<dbReference type="InterPro" id="IPR002052">
    <property type="entry name" value="DNA_methylase_N6_adenine_CS"/>
</dbReference>
<sequence length="1061" mass="122160">MATPDNANYSKLVDKLRELFELDKADLDFGIYRIIAQRQDEIDDFLRNRLKQTVAGLLSSAQGSQQAELQAELGKAEQSVRDLGMNPDQVPKVQALREKLRALGNPQRMEDEVYEHLYRFFSRYYEEGDFISLRRVSRKAKYAIPYNGEEVKLHWANADQYYIKSSENFRDYRFRLADGRVVHFKLTDADTNRDNTKGDKRFFMLAADEPVVEEGDELRIHFHYTTTDEKKVTDVEGKAKAVSQSVFNALALRELGKRVPGTWQTALSALLPTKANPKRTLLEKHLTDYTAKNSFDYFIHKDLGGFLRNELDFYIKNEVMFLDDIEDADAPKVESYLRTLKAIRRVAGKVIDFLAQLEDFQKKLWLKKKFVVQCDYCLTLDRVPGALYAAIADNPQQLAEWRKWNFIDAKTRVDVAYLQQQPYLLIDTKFYPADFKLALLESIEDIDAQCDGLLINADNFQALNLLQDRYHEQVKCIYIDPPYNTGNDGFIYRDNYQHSSWMTMMASRLGYSLSLQSKDGISFISIDDKEFKNIHLLCDDIFGKEAFVASFIWKSRQNKDNRSDNNASIDHEYILGYGAPIKGSKRKTDQYTNPDNDSRGDWTSANMVGLATKDRRPNLHYDLINPITNINYGCPDMGWRYDKKTMNFLIEDNRILWPNSEDGRPRRKAFYDDLQSEFTGFSSLVGESIYTRNGTADIQRLFNHRAIDFPKPIDFIKIFVGQGDNESSSGLVLDYFAGSGTTGHAVINLNREDGGSRKYILVEQGAYFDTVLKPRIQKVVYSENWKDGKPVESQKPSPPQPPLPKVEGEQDAPSLSPSTSGRGVGVRVFGGISHCFKYMKLESYEDTLNNLELRRSGQQQSLLDQKPELHEDYLLNYMLDIETKGSLLNIDAFTQPFAYRMQIATDSAGETRQQNVDLIETFNYLLGLTVHTQRQDTVQVTCAPDEHGIWQRQQVRQKAQPGDPDTYTFLTLHGTLPDGKSALIVWRTLNDFTHPVAKTCHNIALDYYLLERKRINPREGELDVIYVNGDNTLPNIRTEEEHWKVRLIEEEFQRLMFSGEM</sequence>
<feature type="compositionally biased region" description="Polar residues" evidence="4">
    <location>
        <begin position="590"/>
        <end position="604"/>
    </location>
</feature>
<dbReference type="RefSeq" id="WP_210226414.1">
    <property type="nucleotide sequence ID" value="NZ_CP072800.1"/>
</dbReference>
<keyword evidence="2" id="KW-0489">Methyltransferase</keyword>
<keyword evidence="7" id="KW-1185">Reference proteome</keyword>
<feature type="domain" description="DNA methylase N-4/N-6" evidence="5">
    <location>
        <begin position="474"/>
        <end position="765"/>
    </location>
</feature>
<dbReference type="InterPro" id="IPR002941">
    <property type="entry name" value="DNA_methylase_N4/N6"/>
</dbReference>
<dbReference type="EMBL" id="CP072800">
    <property type="protein sequence ID" value="QTR49574.1"/>
    <property type="molecule type" value="Genomic_DNA"/>
</dbReference>